<evidence type="ECO:0000313" key="4">
    <source>
        <dbReference type="Proteomes" id="UP000396862"/>
    </source>
</evidence>
<proteinExistence type="predicted"/>
<dbReference type="Proteomes" id="UP000396862">
    <property type="component" value="Unassembled WGS sequence"/>
</dbReference>
<dbReference type="RefSeq" id="WP_106542542.1">
    <property type="nucleotide sequence ID" value="NZ_BLAU01000001.1"/>
</dbReference>
<dbReference type="AlphaFoldDB" id="A0A2P8CBI1"/>
<dbReference type="EMBL" id="PYGC01000006">
    <property type="protein sequence ID" value="PSK82321.1"/>
    <property type="molecule type" value="Genomic_DNA"/>
</dbReference>
<dbReference type="Proteomes" id="UP000240621">
    <property type="component" value="Unassembled WGS sequence"/>
</dbReference>
<dbReference type="EMBL" id="BLAU01000001">
    <property type="protein sequence ID" value="GET22933.1"/>
    <property type="molecule type" value="Genomic_DNA"/>
</dbReference>
<accession>A0A2P8CBI1</accession>
<reference evidence="2 3" key="1">
    <citation type="submission" date="2018-03" db="EMBL/GenBank/DDBJ databases">
        <title>Genomic Encyclopedia of Archaeal and Bacterial Type Strains, Phase II (KMG-II): from individual species to whole genera.</title>
        <authorList>
            <person name="Goeker M."/>
        </authorList>
    </citation>
    <scope>NUCLEOTIDE SEQUENCE [LARGE SCALE GENOMIC DNA]</scope>
    <source>
        <strain evidence="2 3">DSM 27267</strain>
    </source>
</reference>
<reference evidence="1 4" key="2">
    <citation type="submission" date="2019-10" db="EMBL/GenBank/DDBJ databases">
        <title>Prolixibacter strains distinguished by the presence of nitrate reductase genes were adept at nitrate-dependent anaerobic corrosion of metallic iron and carbon steel.</title>
        <authorList>
            <person name="Iino T."/>
            <person name="Shono N."/>
            <person name="Ito K."/>
            <person name="Nakamura R."/>
            <person name="Sueoka K."/>
            <person name="Harayama S."/>
            <person name="Ohkuma M."/>
        </authorList>
    </citation>
    <scope>NUCLEOTIDE SEQUENCE [LARGE SCALE GENOMIC DNA]</scope>
    <source>
        <strain evidence="1 4">MIC1-1</strain>
    </source>
</reference>
<comment type="caution">
    <text evidence="2">The sequence shown here is derived from an EMBL/GenBank/DDBJ whole genome shotgun (WGS) entry which is preliminary data.</text>
</comment>
<name>A0A2P8CBI1_9BACT</name>
<sequence length="149" mass="17496">MKKTREETEAEFADKINCNFPYDDMEECYRLIEEAKSISLNSVFIVIEELARTPFSDIEKIGELRLKHLLQKTLENFTHPILDSIVRTANLMIEHKEQSVDEAVQLMKDIEKYPGLWAALNIAYFSCDDIDGQADRKFDEIRNKWNYDV</sequence>
<evidence type="ECO:0000313" key="2">
    <source>
        <dbReference type="EMBL" id="PSK82321.1"/>
    </source>
</evidence>
<protein>
    <submittedName>
        <fullName evidence="2">Uncharacterized protein</fullName>
    </submittedName>
</protein>
<dbReference type="OrthoDB" id="9154477at2"/>
<gene>
    <name evidence="2" type="ORF">CLV93_10665</name>
    <name evidence="1" type="ORF">JCM18694_31790</name>
</gene>
<evidence type="ECO:0000313" key="3">
    <source>
        <dbReference type="Proteomes" id="UP000240621"/>
    </source>
</evidence>
<organism evidence="2 3">
    <name type="scientific">Prolixibacter denitrificans</name>
    <dbReference type="NCBI Taxonomy" id="1541063"/>
    <lineage>
        <taxon>Bacteria</taxon>
        <taxon>Pseudomonadati</taxon>
        <taxon>Bacteroidota</taxon>
        <taxon>Bacteroidia</taxon>
        <taxon>Marinilabiliales</taxon>
        <taxon>Prolixibacteraceae</taxon>
        <taxon>Prolixibacter</taxon>
    </lineage>
</organism>
<keyword evidence="4" id="KW-1185">Reference proteome</keyword>
<evidence type="ECO:0000313" key="1">
    <source>
        <dbReference type="EMBL" id="GET22933.1"/>
    </source>
</evidence>